<keyword evidence="4" id="KW-1185">Reference proteome</keyword>
<dbReference type="PANTHER" id="PTHR43364">
    <property type="entry name" value="NADH-SPECIFIC METHYLGLYOXAL REDUCTASE-RELATED"/>
    <property type="match status" value="1"/>
</dbReference>
<protein>
    <submittedName>
        <fullName evidence="3">Aldo/keto reductase</fullName>
    </submittedName>
</protein>
<evidence type="ECO:0000259" key="2">
    <source>
        <dbReference type="Pfam" id="PF00248"/>
    </source>
</evidence>
<evidence type="ECO:0000313" key="3">
    <source>
        <dbReference type="EMBL" id="MFD0977359.1"/>
    </source>
</evidence>
<organism evidence="3 4">
    <name type="scientific">Salinimicrobium gaetbulicola</name>
    <dbReference type="NCBI Taxonomy" id="999702"/>
    <lineage>
        <taxon>Bacteria</taxon>
        <taxon>Pseudomonadati</taxon>
        <taxon>Bacteroidota</taxon>
        <taxon>Flavobacteriia</taxon>
        <taxon>Flavobacteriales</taxon>
        <taxon>Flavobacteriaceae</taxon>
        <taxon>Salinimicrobium</taxon>
    </lineage>
</organism>
<sequence length="260" mass="29665">MRQKKSYSRIIQGLTYWEHESYGDKIRLFQHSVERDMTSFLALGPNRETLTENSLGTALSESGLSRDEIQLLAGMTGVPNSPDDLVEQVEEILDHLKTDYLDLFFLDLKAPSEVTVPAIERLISQGKIHETGIYDDNFTSQPQQIKMEAVRANLTDWKITPASMKTLTLKMASSEDLTEMVWIHLMEIDQFGKKLDEISSKYELSGRELVLAWFLQHPAHFHPVIKGNTIALIDSAVKAQHKKIIEEDWKNLPKKLEITA</sequence>
<evidence type="ECO:0000313" key="4">
    <source>
        <dbReference type="Proteomes" id="UP001597100"/>
    </source>
</evidence>
<evidence type="ECO:0000256" key="1">
    <source>
        <dbReference type="ARBA" id="ARBA00023002"/>
    </source>
</evidence>
<dbReference type="SUPFAM" id="SSF51430">
    <property type="entry name" value="NAD(P)-linked oxidoreductase"/>
    <property type="match status" value="1"/>
</dbReference>
<dbReference type="PANTHER" id="PTHR43364:SF4">
    <property type="entry name" value="NAD(P)-LINKED OXIDOREDUCTASE SUPERFAMILY PROTEIN"/>
    <property type="match status" value="1"/>
</dbReference>
<dbReference type="Pfam" id="PF00248">
    <property type="entry name" value="Aldo_ket_red"/>
    <property type="match status" value="1"/>
</dbReference>
<name>A0ABW3IH46_9FLAO</name>
<reference evidence="4" key="1">
    <citation type="journal article" date="2019" name="Int. J. Syst. Evol. Microbiol.">
        <title>The Global Catalogue of Microorganisms (GCM) 10K type strain sequencing project: providing services to taxonomists for standard genome sequencing and annotation.</title>
        <authorList>
            <consortium name="The Broad Institute Genomics Platform"/>
            <consortium name="The Broad Institute Genome Sequencing Center for Infectious Disease"/>
            <person name="Wu L."/>
            <person name="Ma J."/>
        </authorList>
    </citation>
    <scope>NUCLEOTIDE SEQUENCE [LARGE SCALE GENOMIC DNA]</scope>
    <source>
        <strain evidence="4">CCUG 60898</strain>
    </source>
</reference>
<accession>A0ABW3IH46</accession>
<comment type="caution">
    <text evidence="3">The sequence shown here is derived from an EMBL/GenBank/DDBJ whole genome shotgun (WGS) entry which is preliminary data.</text>
</comment>
<feature type="domain" description="NADP-dependent oxidoreductase" evidence="2">
    <location>
        <begin position="52"/>
        <end position="162"/>
    </location>
</feature>
<dbReference type="RefSeq" id="WP_380739577.1">
    <property type="nucleotide sequence ID" value="NZ_JBHTJP010000035.1"/>
</dbReference>
<gene>
    <name evidence="3" type="ORF">ACFQ1G_11200</name>
</gene>
<dbReference type="Proteomes" id="UP001597100">
    <property type="component" value="Unassembled WGS sequence"/>
</dbReference>
<dbReference type="InterPro" id="IPR050523">
    <property type="entry name" value="AKR_Detox_Biosynth"/>
</dbReference>
<dbReference type="InterPro" id="IPR036812">
    <property type="entry name" value="NAD(P)_OxRdtase_dom_sf"/>
</dbReference>
<keyword evidence="1" id="KW-0560">Oxidoreductase</keyword>
<dbReference type="InterPro" id="IPR023210">
    <property type="entry name" value="NADP_OxRdtase_dom"/>
</dbReference>
<proteinExistence type="predicted"/>
<dbReference type="Gene3D" id="3.20.20.100">
    <property type="entry name" value="NADP-dependent oxidoreductase domain"/>
    <property type="match status" value="1"/>
</dbReference>
<dbReference type="EMBL" id="JBHTJP010000035">
    <property type="protein sequence ID" value="MFD0977359.1"/>
    <property type="molecule type" value="Genomic_DNA"/>
</dbReference>